<name>A0A4V0NDZ9_SORCE</name>
<evidence type="ECO:0000256" key="2">
    <source>
        <dbReference type="SAM" id="SignalP"/>
    </source>
</evidence>
<dbReference type="SMART" id="SM00612">
    <property type="entry name" value="Kelch"/>
    <property type="match status" value="5"/>
</dbReference>
<dbReference type="PANTHER" id="PTHR45632:SF17">
    <property type="entry name" value="KELCH-LIKE PROTEIN 31"/>
    <property type="match status" value="1"/>
</dbReference>
<proteinExistence type="predicted"/>
<dbReference type="PANTHER" id="PTHR45632">
    <property type="entry name" value="LD33804P"/>
    <property type="match status" value="1"/>
</dbReference>
<feature type="region of interest" description="Disordered" evidence="1">
    <location>
        <begin position="896"/>
        <end position="971"/>
    </location>
</feature>
<gene>
    <name evidence="3" type="ORF">SOCEGT47_049700</name>
</gene>
<feature type="chain" id="PRO_5020787457" evidence="2">
    <location>
        <begin position="26"/>
        <end position="1010"/>
    </location>
</feature>
<dbReference type="InterPro" id="IPR015915">
    <property type="entry name" value="Kelch-typ_b-propeller"/>
</dbReference>
<feature type="signal peptide" evidence="2">
    <location>
        <begin position="1"/>
        <end position="25"/>
    </location>
</feature>
<keyword evidence="2" id="KW-0732">Signal</keyword>
<organism evidence="3 4">
    <name type="scientific">Sorangium cellulosum</name>
    <name type="common">Polyangium cellulosum</name>
    <dbReference type="NCBI Taxonomy" id="56"/>
    <lineage>
        <taxon>Bacteria</taxon>
        <taxon>Pseudomonadati</taxon>
        <taxon>Myxococcota</taxon>
        <taxon>Polyangia</taxon>
        <taxon>Polyangiales</taxon>
        <taxon>Polyangiaceae</taxon>
        <taxon>Sorangium</taxon>
    </lineage>
</organism>
<feature type="compositionally biased region" description="Gly residues" evidence="1">
    <location>
        <begin position="896"/>
        <end position="917"/>
    </location>
</feature>
<dbReference type="OrthoDB" id="320326at2"/>
<dbReference type="SUPFAM" id="SSF50965">
    <property type="entry name" value="Galactose oxidase, central domain"/>
    <property type="match status" value="2"/>
</dbReference>
<dbReference type="Gene3D" id="2.120.10.80">
    <property type="entry name" value="Kelch-type beta propeller"/>
    <property type="match status" value="1"/>
</dbReference>
<protein>
    <submittedName>
        <fullName evidence="3">Uncharacterized protein</fullName>
    </submittedName>
</protein>
<evidence type="ECO:0000313" key="4">
    <source>
        <dbReference type="Proteomes" id="UP000295781"/>
    </source>
</evidence>
<dbReference type="RefSeq" id="WP_129350491.1">
    <property type="nucleotide sequence ID" value="NZ_CP012670.1"/>
</dbReference>
<dbReference type="Gene3D" id="2.130.10.80">
    <property type="entry name" value="Galactose oxidase/kelch, beta-propeller"/>
    <property type="match status" value="6"/>
</dbReference>
<feature type="compositionally biased region" description="Gly residues" evidence="1">
    <location>
        <begin position="926"/>
        <end position="947"/>
    </location>
</feature>
<dbReference type="EMBL" id="CP012670">
    <property type="protein sequence ID" value="AUX24432.1"/>
    <property type="molecule type" value="Genomic_DNA"/>
</dbReference>
<evidence type="ECO:0000313" key="3">
    <source>
        <dbReference type="EMBL" id="AUX24432.1"/>
    </source>
</evidence>
<evidence type="ECO:0000256" key="1">
    <source>
        <dbReference type="SAM" id="MobiDB-lite"/>
    </source>
</evidence>
<sequence>MRFASMLGLALACAPWMLSAGEALAASAPSWEAAPPMSTPRAQHAATLLQDGRVLVVGGGPEAEIYDPASRSWEPTAPLGAVLGGALATVRLPGGEVVATDGASVAIYAPALDRWRSLPPPSIRVWNPSAVALPDGKLLVLGAFSNLSNTPSAVVGNLYDPASESWTVIRAPGPTLRAASVDAMLLDGGRVLVVAGNRSSIYAPEIDTWLQTVDRIVPGYVDQSATPLPGGDLLVVGSSSFVEQAEIFSEVYLRRLNRWVLTSLRFTALHGGHCSSTPDEGISTSLLPSGNVLRTGGMNHESCHVSSGPIGGGAPFDTDRVSLSSAPSVYDPARVAWAELPRPPAGSSLPSLARAYHTSTLLDDGSVLIAGGYVHGDDPSAGTPVRTATAVLFHERSPRGAACAEDGDCASGFCADAVCCDAACAGPCDACARAAGASQDGVCTPLSGAACDDAGACRVGGVCEAGACVGGAPAPDGTPCDRGEVCSAASACEGGACVATAVVTCEPVDGCHEAPACDPAAGCSGPAAERPDGTRCALPGTPGAWQAARSMDSTLEGQAAAARLSDGTVLVVGTERAASFEAPRPVARRYDPRTDRWQDTGPVSSLPPGLMLVPLADGTVLMIGAREASARFDPGTGAWNLAAPRLQPRVNFAAALLADGRVLVAGGGASATAELYDPERDTWTAAAPMNVAREGHTATLLRDGRVLVAGADPPQADAGVTAEVYDPEADTWTPVAPMSIGRARHTATLLHDGRVLVVSGRYDHRTTAEVYDPEADTWTATGSMRVGRDSHEAALLADGRVLVVGDAVGELMRPRGPLDHAVEIYDPASNAWAPAAPPPQMLFEHATTALQDGRVLVVGGEGGDYVWFPHAWLYVPGQRTARGVCQDGACAPGGGEGGEGGGGSASGGGASGGGEGGAPATSTVAGAGGGGGEAGGGHGGSAAGTGAGSSTSTAGAEEGGETPNGGGCGGCRMTPASEDAAPWLLVLGGLALVRLRRRSAIPGGHGGNPA</sequence>
<dbReference type="InterPro" id="IPR037293">
    <property type="entry name" value="Gal_Oxidase_central_sf"/>
</dbReference>
<accession>A0A4V0NDZ9</accession>
<dbReference type="InterPro" id="IPR006652">
    <property type="entry name" value="Kelch_1"/>
</dbReference>
<dbReference type="InterPro" id="IPR011043">
    <property type="entry name" value="Gal_Oxase/kelch_b-propeller"/>
</dbReference>
<dbReference type="AlphaFoldDB" id="A0A4V0NDZ9"/>
<dbReference type="Proteomes" id="UP000295781">
    <property type="component" value="Chromosome"/>
</dbReference>
<reference evidence="3 4" key="1">
    <citation type="submission" date="2015-09" db="EMBL/GenBank/DDBJ databases">
        <title>Sorangium comparison.</title>
        <authorList>
            <person name="Zaburannyi N."/>
            <person name="Bunk B."/>
            <person name="Overmann J."/>
            <person name="Mueller R."/>
        </authorList>
    </citation>
    <scope>NUCLEOTIDE SEQUENCE [LARGE SCALE GENOMIC DNA]</scope>
    <source>
        <strain evidence="3 4">So ceGT47</strain>
    </source>
</reference>